<feature type="region of interest" description="Disordered" evidence="1">
    <location>
        <begin position="523"/>
        <end position="559"/>
    </location>
</feature>
<feature type="domain" description="Retrotransposon gag" evidence="2">
    <location>
        <begin position="118"/>
        <end position="210"/>
    </location>
</feature>
<feature type="region of interest" description="Disordered" evidence="1">
    <location>
        <begin position="1"/>
        <end position="34"/>
    </location>
</feature>
<dbReference type="PANTHER" id="PTHR33223:SF11">
    <property type="entry name" value="ELEMENT PROTEIN, PUTATIVE-RELATED"/>
    <property type="match status" value="1"/>
</dbReference>
<evidence type="ECO:0000259" key="2">
    <source>
        <dbReference type="Pfam" id="PF03732"/>
    </source>
</evidence>
<dbReference type="InterPro" id="IPR005162">
    <property type="entry name" value="Retrotrans_gag_dom"/>
</dbReference>
<evidence type="ECO:0000313" key="4">
    <source>
        <dbReference type="Proteomes" id="UP001151760"/>
    </source>
</evidence>
<feature type="region of interest" description="Disordered" evidence="1">
    <location>
        <begin position="362"/>
        <end position="387"/>
    </location>
</feature>
<evidence type="ECO:0000313" key="3">
    <source>
        <dbReference type="EMBL" id="GJS95073.1"/>
    </source>
</evidence>
<dbReference type="InterPro" id="IPR021109">
    <property type="entry name" value="Peptidase_aspartic_dom_sf"/>
</dbReference>
<dbReference type="PANTHER" id="PTHR33223">
    <property type="entry name" value="CCHC-TYPE DOMAIN-CONTAINING PROTEIN"/>
    <property type="match status" value="1"/>
</dbReference>
<organism evidence="3 4">
    <name type="scientific">Tanacetum coccineum</name>
    <dbReference type="NCBI Taxonomy" id="301880"/>
    <lineage>
        <taxon>Eukaryota</taxon>
        <taxon>Viridiplantae</taxon>
        <taxon>Streptophyta</taxon>
        <taxon>Embryophyta</taxon>
        <taxon>Tracheophyta</taxon>
        <taxon>Spermatophyta</taxon>
        <taxon>Magnoliopsida</taxon>
        <taxon>eudicotyledons</taxon>
        <taxon>Gunneridae</taxon>
        <taxon>Pentapetalae</taxon>
        <taxon>asterids</taxon>
        <taxon>campanulids</taxon>
        <taxon>Asterales</taxon>
        <taxon>Asteraceae</taxon>
        <taxon>Asteroideae</taxon>
        <taxon>Anthemideae</taxon>
        <taxon>Anthemidinae</taxon>
        <taxon>Tanacetum</taxon>
    </lineage>
</organism>
<accession>A0ABQ5A1Y1</accession>
<comment type="caution">
    <text evidence="3">The sequence shown here is derived from an EMBL/GenBank/DDBJ whole genome shotgun (WGS) entry which is preliminary data.</text>
</comment>
<keyword evidence="3" id="KW-0808">Transferase</keyword>
<dbReference type="Gene3D" id="2.40.70.10">
    <property type="entry name" value="Acid Proteases"/>
    <property type="match status" value="1"/>
</dbReference>
<evidence type="ECO:0000256" key="1">
    <source>
        <dbReference type="SAM" id="MobiDB-lite"/>
    </source>
</evidence>
<keyword evidence="4" id="KW-1185">Reference proteome</keyword>
<protein>
    <submittedName>
        <fullName evidence="3">Reverse transcriptase domain-containing protein</fullName>
    </submittedName>
</protein>
<keyword evidence="3" id="KW-0548">Nucleotidyltransferase</keyword>
<reference evidence="3" key="2">
    <citation type="submission" date="2022-01" db="EMBL/GenBank/DDBJ databases">
        <authorList>
            <person name="Yamashiro T."/>
            <person name="Shiraishi A."/>
            <person name="Satake H."/>
            <person name="Nakayama K."/>
        </authorList>
    </citation>
    <scope>NUCLEOTIDE SEQUENCE</scope>
</reference>
<feature type="compositionally biased region" description="Basic residues" evidence="1">
    <location>
        <begin position="1"/>
        <end position="13"/>
    </location>
</feature>
<dbReference type="Proteomes" id="UP001151760">
    <property type="component" value="Unassembled WGS sequence"/>
</dbReference>
<feature type="compositionally biased region" description="Low complexity" evidence="1">
    <location>
        <begin position="525"/>
        <end position="542"/>
    </location>
</feature>
<proteinExistence type="predicted"/>
<dbReference type="GO" id="GO:0003964">
    <property type="term" value="F:RNA-directed DNA polymerase activity"/>
    <property type="evidence" value="ECO:0007669"/>
    <property type="project" value="UniProtKB-KW"/>
</dbReference>
<gene>
    <name evidence="3" type="ORF">Tco_0802041</name>
</gene>
<reference evidence="3" key="1">
    <citation type="journal article" date="2022" name="Int. J. Mol. Sci.">
        <title>Draft Genome of Tanacetum Coccineum: Genomic Comparison of Closely Related Tanacetum-Family Plants.</title>
        <authorList>
            <person name="Yamashiro T."/>
            <person name="Shiraishi A."/>
            <person name="Nakayama K."/>
            <person name="Satake H."/>
        </authorList>
    </citation>
    <scope>NUCLEOTIDE SEQUENCE</scope>
</reference>
<keyword evidence="3" id="KW-0695">RNA-directed DNA polymerase</keyword>
<feature type="compositionally biased region" description="Low complexity" evidence="1">
    <location>
        <begin position="367"/>
        <end position="387"/>
    </location>
</feature>
<sequence>MRTRSQARRRRQPQVRQTSVESSNLEKPDNPPIVTMADNRTMAQLLEAPTEGYEDAIVIPEITANNFEIKHGLLNLVQNKQFFGNDKEDPHAHIRYFNKITSTMKIPNVPNTSVKLMLFPFSLEGAARIWLEKEPPRSIETWDDLVSKFINKFFPPSKTTNLRNEITRFQQKFDETFYEAWDRFNDLLRGCPHHGFSELHQLDTFYNSLNSIDQDSLNSAAGGNFLDKMPRECLKIIESKSKVRQSRNKAVVAKMSTSSSTQAVSSDVAELKDMVRALILDRKNQTPASAPVKAVEQSCVTCGGGHSYQNCPATNSNMYHDNIQEYVSQAAAANFNQANSGYRPPMVSNQIRPPGFPPVQNPHANSQNNFNRGNNFNQNRGNNFNQGQIYRPPVHQPVVNQPVAHQGPAPQTHGVSKTDFERYVTANDAVLRNMQNQGQNLQSQMANLTDMLSKFVTANTASTSGSGTLPGNTVTNPKEDLKGITTRSGVTIQGPKAVNHDIEVTKDTNNGSTEDVQPPVVQIQTRNPNPEPNVTPVVTPVPKASIPFPSRRNDERRKEKANDQIEKFYEIFRDLSFEISFTDALMLMPKFASTLKTLIGNKEKLSELARTPLNENCSAVILNKLPKKLGDPGRFLIPCEFTGITTCNALADLGASINLMPYSVWNNLSLPELTPTCMTLELADSSNHCINRYAKDSRQ</sequence>
<dbReference type="EMBL" id="BQNB010011780">
    <property type="protein sequence ID" value="GJS95073.1"/>
    <property type="molecule type" value="Genomic_DNA"/>
</dbReference>
<dbReference type="Pfam" id="PF03732">
    <property type="entry name" value="Retrotrans_gag"/>
    <property type="match status" value="1"/>
</dbReference>
<name>A0ABQ5A1Y1_9ASTR</name>